<organism evidence="1 2">
    <name type="scientific">Protopolystoma xenopodis</name>
    <dbReference type="NCBI Taxonomy" id="117903"/>
    <lineage>
        <taxon>Eukaryota</taxon>
        <taxon>Metazoa</taxon>
        <taxon>Spiralia</taxon>
        <taxon>Lophotrochozoa</taxon>
        <taxon>Platyhelminthes</taxon>
        <taxon>Monogenea</taxon>
        <taxon>Polyopisthocotylea</taxon>
        <taxon>Polystomatidea</taxon>
        <taxon>Polystomatidae</taxon>
        <taxon>Protopolystoma</taxon>
    </lineage>
</organism>
<comment type="caution">
    <text evidence="1">The sequence shown here is derived from an EMBL/GenBank/DDBJ whole genome shotgun (WGS) entry which is preliminary data.</text>
</comment>
<evidence type="ECO:0000313" key="1">
    <source>
        <dbReference type="EMBL" id="VEL26339.1"/>
    </source>
</evidence>
<name>A0A448X2R1_9PLAT</name>
<evidence type="ECO:0000313" key="2">
    <source>
        <dbReference type="Proteomes" id="UP000784294"/>
    </source>
</evidence>
<dbReference type="AlphaFoldDB" id="A0A448X2R1"/>
<proteinExistence type="predicted"/>
<keyword evidence="2" id="KW-1185">Reference proteome</keyword>
<gene>
    <name evidence="1" type="ORF">PXEA_LOCUS19779</name>
</gene>
<dbReference type="EMBL" id="CAAALY010079617">
    <property type="protein sequence ID" value="VEL26339.1"/>
    <property type="molecule type" value="Genomic_DNA"/>
</dbReference>
<reference evidence="1" key="1">
    <citation type="submission" date="2018-11" db="EMBL/GenBank/DDBJ databases">
        <authorList>
            <consortium name="Pathogen Informatics"/>
        </authorList>
    </citation>
    <scope>NUCLEOTIDE SEQUENCE</scope>
</reference>
<sequence length="112" mass="12222">MSAIFGPSDLFHSCVSRISHARLSSIRETADKDGLRARTLCSPVPRPASALFPSLLPSQSSFAIPPKSPFAPQSLLTPTVSVNMVQPSRKCHSRIGKCQSYAWAELSFGRRH</sequence>
<dbReference type="Proteomes" id="UP000784294">
    <property type="component" value="Unassembled WGS sequence"/>
</dbReference>
<accession>A0A448X2R1</accession>
<protein>
    <submittedName>
        <fullName evidence="1">Uncharacterized protein</fullName>
    </submittedName>
</protein>